<organism evidence="3 4">
    <name type="scientific">Arthrobotrys musiformis</name>
    <dbReference type="NCBI Taxonomy" id="47236"/>
    <lineage>
        <taxon>Eukaryota</taxon>
        <taxon>Fungi</taxon>
        <taxon>Dikarya</taxon>
        <taxon>Ascomycota</taxon>
        <taxon>Pezizomycotina</taxon>
        <taxon>Orbiliomycetes</taxon>
        <taxon>Orbiliales</taxon>
        <taxon>Orbiliaceae</taxon>
        <taxon>Arthrobotrys</taxon>
    </lineage>
</organism>
<comment type="caution">
    <text evidence="3">The sequence shown here is derived from an EMBL/GenBank/DDBJ whole genome shotgun (WGS) entry which is preliminary data.</text>
</comment>
<keyword evidence="4" id="KW-1185">Reference proteome</keyword>
<evidence type="ECO:0000256" key="1">
    <source>
        <dbReference type="SAM" id="Coils"/>
    </source>
</evidence>
<sequence>MVALRASRDWFRDVNTRAEFLIAYNSIVATPANSNLRSSREGVEAAPSFTEAKTLSMNPAEPLTEKVVKERKESRRQEYNLETALEPSFYELGPSQGTRGTLRANAAGLTRPRPGQISDQAGKGLATTMESSPFIDSLLSYGGAALLSQQEIANRQLESELKFLSNDELVKLQQHPMHLLPSFQLADLLLRRRLERELRELPADERETEVRIRVTVAEYERDGETGSDPSEASENDESKFDEYLNFLIHQTTSQGTSGRIEEEYDAEIGEDIEEEIEDQIEDQIEEKIEEENIRGSENAGLKLGEDNENLQHHRANIEALEGNTQRNALESQDRLRGRYRNEPIKIEVDSTDIQAEPGRVAQDIDTFGINARIESLLPRLQMSELGPDMRPAQAQVDDDTVIKEEDLATPRGEGDIDVKIEGLEEEGA</sequence>
<feature type="compositionally biased region" description="Basic and acidic residues" evidence="2">
    <location>
        <begin position="400"/>
        <end position="422"/>
    </location>
</feature>
<keyword evidence="1" id="KW-0175">Coiled coil</keyword>
<feature type="coiled-coil region" evidence="1">
    <location>
        <begin position="273"/>
        <end position="323"/>
    </location>
</feature>
<feature type="region of interest" description="Disordered" evidence="2">
    <location>
        <begin position="390"/>
        <end position="428"/>
    </location>
</feature>
<name>A0AAV9WGI9_9PEZI</name>
<accession>A0AAV9WGI9</accession>
<dbReference type="AlphaFoldDB" id="A0AAV9WGI9"/>
<dbReference type="Proteomes" id="UP001370758">
    <property type="component" value="Unassembled WGS sequence"/>
</dbReference>
<protein>
    <submittedName>
        <fullName evidence="3">Uncharacterized protein</fullName>
    </submittedName>
</protein>
<dbReference type="EMBL" id="JAVHJL010000003">
    <property type="protein sequence ID" value="KAK6507770.1"/>
    <property type="molecule type" value="Genomic_DNA"/>
</dbReference>
<reference evidence="3 4" key="1">
    <citation type="submission" date="2023-08" db="EMBL/GenBank/DDBJ databases">
        <authorList>
            <person name="Palmer J.M."/>
        </authorList>
    </citation>
    <scope>NUCLEOTIDE SEQUENCE [LARGE SCALE GENOMIC DNA]</scope>
    <source>
        <strain evidence="3 4">TWF481</strain>
    </source>
</reference>
<feature type="region of interest" description="Disordered" evidence="2">
    <location>
        <begin position="217"/>
        <end position="236"/>
    </location>
</feature>
<evidence type="ECO:0000313" key="4">
    <source>
        <dbReference type="Proteomes" id="UP001370758"/>
    </source>
</evidence>
<evidence type="ECO:0000256" key="2">
    <source>
        <dbReference type="SAM" id="MobiDB-lite"/>
    </source>
</evidence>
<proteinExistence type="predicted"/>
<evidence type="ECO:0000313" key="3">
    <source>
        <dbReference type="EMBL" id="KAK6507770.1"/>
    </source>
</evidence>
<gene>
    <name evidence="3" type="ORF">TWF481_006193</name>
</gene>